<evidence type="ECO:0000313" key="2">
    <source>
        <dbReference type="Proteomes" id="UP000478052"/>
    </source>
</evidence>
<organism evidence="1 2">
    <name type="scientific">Aphis craccivora</name>
    <name type="common">Cowpea aphid</name>
    <dbReference type="NCBI Taxonomy" id="307492"/>
    <lineage>
        <taxon>Eukaryota</taxon>
        <taxon>Metazoa</taxon>
        <taxon>Ecdysozoa</taxon>
        <taxon>Arthropoda</taxon>
        <taxon>Hexapoda</taxon>
        <taxon>Insecta</taxon>
        <taxon>Pterygota</taxon>
        <taxon>Neoptera</taxon>
        <taxon>Paraneoptera</taxon>
        <taxon>Hemiptera</taxon>
        <taxon>Sternorrhyncha</taxon>
        <taxon>Aphidomorpha</taxon>
        <taxon>Aphidoidea</taxon>
        <taxon>Aphididae</taxon>
        <taxon>Aphidini</taxon>
        <taxon>Aphis</taxon>
        <taxon>Aphis</taxon>
    </lineage>
</organism>
<reference evidence="1 2" key="1">
    <citation type="submission" date="2019-08" db="EMBL/GenBank/DDBJ databases">
        <title>Whole genome of Aphis craccivora.</title>
        <authorList>
            <person name="Voronova N.V."/>
            <person name="Shulinski R.S."/>
            <person name="Bandarenka Y.V."/>
            <person name="Zhorov D.G."/>
            <person name="Warner D."/>
        </authorList>
    </citation>
    <scope>NUCLEOTIDE SEQUENCE [LARGE SCALE GENOMIC DNA]</scope>
    <source>
        <strain evidence="1">180601</strain>
        <tissue evidence="1">Whole Body</tissue>
    </source>
</reference>
<proteinExistence type="predicted"/>
<dbReference type="AlphaFoldDB" id="A0A6G0YMD2"/>
<comment type="caution">
    <text evidence="1">The sequence shown here is derived from an EMBL/GenBank/DDBJ whole genome shotgun (WGS) entry which is preliminary data.</text>
</comment>
<protein>
    <submittedName>
        <fullName evidence="1">Uncharacterized protein</fullName>
    </submittedName>
</protein>
<name>A0A6G0YMD2_APHCR</name>
<dbReference type="EMBL" id="VUJU01003326">
    <property type="protein sequence ID" value="KAF0758342.1"/>
    <property type="molecule type" value="Genomic_DNA"/>
</dbReference>
<sequence length="63" mass="6873">MVASRPGNIWIYDREDTGTSNTDVTLLASQICNLGSGWSVIDVTDSTDSYHNVLPITIHVKPP</sequence>
<keyword evidence="2" id="KW-1185">Reference proteome</keyword>
<accession>A0A6G0YMD2</accession>
<dbReference type="Proteomes" id="UP000478052">
    <property type="component" value="Unassembled WGS sequence"/>
</dbReference>
<gene>
    <name evidence="1" type="ORF">FWK35_00011711</name>
</gene>
<evidence type="ECO:0000313" key="1">
    <source>
        <dbReference type="EMBL" id="KAF0758342.1"/>
    </source>
</evidence>